<dbReference type="PROSITE" id="PS51186">
    <property type="entry name" value="GNAT"/>
    <property type="match status" value="1"/>
</dbReference>
<organism evidence="2 3">
    <name type="scientific">Thermus tengchongensis</name>
    <dbReference type="NCBI Taxonomy" id="1214928"/>
    <lineage>
        <taxon>Bacteria</taxon>
        <taxon>Thermotogati</taxon>
        <taxon>Deinococcota</taxon>
        <taxon>Deinococci</taxon>
        <taxon>Thermales</taxon>
        <taxon>Thermaceae</taxon>
        <taxon>Thermus</taxon>
    </lineage>
</organism>
<dbReference type="CDD" id="cd04301">
    <property type="entry name" value="NAT_SF"/>
    <property type="match status" value="1"/>
</dbReference>
<comment type="caution">
    <text evidence="2">The sequence shown here is derived from an EMBL/GenBank/DDBJ whole genome shotgun (WGS) entry which is preliminary data.</text>
</comment>
<accession>A0A4Y9F9X3</accession>
<evidence type="ECO:0000259" key="1">
    <source>
        <dbReference type="PROSITE" id="PS51186"/>
    </source>
</evidence>
<gene>
    <name evidence="2" type="ORF">E0687_08625</name>
</gene>
<dbReference type="EMBL" id="SJZF01000014">
    <property type="protein sequence ID" value="TFU25954.1"/>
    <property type="molecule type" value="Genomic_DNA"/>
</dbReference>
<dbReference type="AlphaFoldDB" id="A0A4Y9F9X3"/>
<protein>
    <submittedName>
        <fullName evidence="2">N-acetyltransferase</fullName>
    </submittedName>
</protein>
<dbReference type="InterPro" id="IPR000182">
    <property type="entry name" value="GNAT_dom"/>
</dbReference>
<reference evidence="2 3" key="1">
    <citation type="submission" date="2019-03" db="EMBL/GenBank/DDBJ databases">
        <title>Thermus tengchongensis species for the arsenic transformation mechanism.</title>
        <authorList>
            <person name="Yuan G.C."/>
        </authorList>
    </citation>
    <scope>NUCLEOTIDE SEQUENCE [LARGE SCALE GENOMIC DNA]</scope>
    <source>
        <strain evidence="2 3">15W</strain>
    </source>
</reference>
<evidence type="ECO:0000313" key="3">
    <source>
        <dbReference type="Proteomes" id="UP000297668"/>
    </source>
</evidence>
<feature type="domain" description="N-acetyltransferase" evidence="1">
    <location>
        <begin position="4"/>
        <end position="143"/>
    </location>
</feature>
<dbReference type="InterPro" id="IPR016181">
    <property type="entry name" value="Acyl_CoA_acyltransferase"/>
</dbReference>
<dbReference type="SUPFAM" id="SSF55729">
    <property type="entry name" value="Acyl-CoA N-acyltransferases (Nat)"/>
    <property type="match status" value="1"/>
</dbReference>
<proteinExistence type="predicted"/>
<dbReference type="Pfam" id="PF00583">
    <property type="entry name" value="Acetyltransf_1"/>
    <property type="match status" value="1"/>
</dbReference>
<evidence type="ECO:0000313" key="2">
    <source>
        <dbReference type="EMBL" id="TFU25954.1"/>
    </source>
</evidence>
<keyword evidence="2" id="KW-0808">Transferase</keyword>
<name>A0A4Y9F9X3_9DEIN</name>
<dbReference type="Proteomes" id="UP000297668">
    <property type="component" value="Unassembled WGS sequence"/>
</dbReference>
<sequence length="143" mass="15843">MLSPVVRPATLKDLPWMVAVLDQPYFRAYGLTPESARRLLERALREGEVYGAGEPLKALAWYCPKGGFGQGYLRLLAVAEGAQGQGLGTALMSFLLPRGLRFVLAEKENTKALAFYGRFGFQVAGELPGFVRPERTEVILWRP</sequence>
<dbReference type="GO" id="GO:0016747">
    <property type="term" value="F:acyltransferase activity, transferring groups other than amino-acyl groups"/>
    <property type="evidence" value="ECO:0007669"/>
    <property type="project" value="InterPro"/>
</dbReference>
<dbReference type="Gene3D" id="3.40.630.30">
    <property type="match status" value="1"/>
</dbReference>